<gene>
    <name evidence="1" type="ORF">PN36_05700</name>
</gene>
<dbReference type="EMBL" id="JSZA02000015">
    <property type="protein sequence ID" value="TGO03505.1"/>
    <property type="molecule type" value="Genomic_DNA"/>
</dbReference>
<organism evidence="1 2">
    <name type="scientific">Candidatus Thiomargarita nelsonii</name>
    <dbReference type="NCBI Taxonomy" id="1003181"/>
    <lineage>
        <taxon>Bacteria</taxon>
        <taxon>Pseudomonadati</taxon>
        <taxon>Pseudomonadota</taxon>
        <taxon>Gammaproteobacteria</taxon>
        <taxon>Thiotrichales</taxon>
        <taxon>Thiotrichaceae</taxon>
        <taxon>Thiomargarita</taxon>
    </lineage>
</organism>
<evidence type="ECO:0000313" key="2">
    <source>
        <dbReference type="Proteomes" id="UP000030428"/>
    </source>
</evidence>
<accession>A0A4E0QWY4</accession>
<dbReference type="AlphaFoldDB" id="A0A4E0QWY4"/>
<dbReference type="Proteomes" id="UP000030428">
    <property type="component" value="Unassembled WGS sequence"/>
</dbReference>
<evidence type="ECO:0000313" key="1">
    <source>
        <dbReference type="EMBL" id="TGO03505.1"/>
    </source>
</evidence>
<keyword evidence="2" id="KW-1185">Reference proteome</keyword>
<dbReference type="Pfam" id="PF19991">
    <property type="entry name" value="HMA_2"/>
    <property type="match status" value="1"/>
</dbReference>
<reference evidence="1 2" key="1">
    <citation type="journal article" date="2016" name="Front. Microbiol.">
        <title>Single-Cell (Meta-)Genomics of a Dimorphic Candidatus Thiomargarita nelsonii Reveals Genomic Plasticity.</title>
        <authorList>
            <person name="Flood B.E."/>
            <person name="Fliss P."/>
            <person name="Jones D.S."/>
            <person name="Dick G.J."/>
            <person name="Jain S."/>
            <person name="Kaster A.K."/>
            <person name="Winkel M."/>
            <person name="Mussmann M."/>
            <person name="Bailey J."/>
        </authorList>
    </citation>
    <scope>NUCLEOTIDE SEQUENCE [LARGE SCALE GENOMIC DNA]</scope>
    <source>
        <strain evidence="1">Hydrate Ridge</strain>
    </source>
</reference>
<proteinExistence type="predicted"/>
<name>A0A4E0QWY4_9GAMM</name>
<sequence>MSYYIHNIPGRLRIRSAQIKRDNCQASNLCSILKSMTGIYSTELNKKGGSLIVHYDPAQLTADDILYTTHKAGCLEQVISKSRKPVSAVGTMLGNAIFGTVVKKSLETSMLSLVKLAVR</sequence>
<evidence type="ECO:0008006" key="3">
    <source>
        <dbReference type="Google" id="ProtNLM"/>
    </source>
</evidence>
<comment type="caution">
    <text evidence="1">The sequence shown here is derived from an EMBL/GenBank/DDBJ whole genome shotgun (WGS) entry which is preliminary data.</text>
</comment>
<protein>
    <recommendedName>
        <fullName evidence="3">HMA domain-containing protein</fullName>
    </recommendedName>
</protein>